<protein>
    <submittedName>
        <fullName evidence="3">Acyltransferase 3</fullName>
    </submittedName>
</protein>
<dbReference type="InterPro" id="IPR050879">
    <property type="entry name" value="Acyltransferase_3"/>
</dbReference>
<proteinExistence type="predicted"/>
<keyword evidence="4" id="KW-1185">Reference proteome</keyword>
<gene>
    <name evidence="3" type="ORF">BRPE64_DCDS10910</name>
</gene>
<feature type="transmembrane region" description="Helical" evidence="1">
    <location>
        <begin position="260"/>
        <end position="279"/>
    </location>
</feature>
<dbReference type="AlphaFoldDB" id="R4X5A1"/>
<feature type="transmembrane region" description="Helical" evidence="1">
    <location>
        <begin position="114"/>
        <end position="135"/>
    </location>
</feature>
<dbReference type="GO" id="GO:0009103">
    <property type="term" value="P:lipopolysaccharide biosynthetic process"/>
    <property type="evidence" value="ECO:0007669"/>
    <property type="project" value="TreeGrafter"/>
</dbReference>
<dbReference type="PANTHER" id="PTHR23028">
    <property type="entry name" value="ACETYLTRANSFERASE"/>
    <property type="match status" value="1"/>
</dbReference>
<dbReference type="InterPro" id="IPR002656">
    <property type="entry name" value="Acyl_transf_3_dom"/>
</dbReference>
<feature type="transmembrane region" description="Helical" evidence="1">
    <location>
        <begin position="75"/>
        <end position="94"/>
    </location>
</feature>
<feature type="domain" description="Acyltransferase 3" evidence="2">
    <location>
        <begin position="35"/>
        <end position="343"/>
    </location>
</feature>
<feature type="transmembrane region" description="Helical" evidence="1">
    <location>
        <begin position="203"/>
        <end position="222"/>
    </location>
</feature>
<dbReference type="GO" id="GO:0016747">
    <property type="term" value="F:acyltransferase activity, transferring groups other than amino-acyl groups"/>
    <property type="evidence" value="ECO:0007669"/>
    <property type="project" value="InterPro"/>
</dbReference>
<keyword evidence="1" id="KW-0812">Transmembrane</keyword>
<evidence type="ECO:0000313" key="4">
    <source>
        <dbReference type="Proteomes" id="UP000013966"/>
    </source>
</evidence>
<feature type="transmembrane region" description="Helical" evidence="1">
    <location>
        <begin position="352"/>
        <end position="372"/>
    </location>
</feature>
<dbReference type="Pfam" id="PF01757">
    <property type="entry name" value="Acyl_transf_3"/>
    <property type="match status" value="1"/>
</dbReference>
<feature type="transmembrane region" description="Helical" evidence="1">
    <location>
        <begin position="291"/>
        <end position="311"/>
    </location>
</feature>
<keyword evidence="1" id="KW-0472">Membrane</keyword>
<dbReference type="PATRIC" id="fig|758793.3.peg.6231"/>
<keyword evidence="3" id="KW-0808">Transferase</keyword>
<evidence type="ECO:0000259" key="2">
    <source>
        <dbReference type="Pfam" id="PF01757"/>
    </source>
</evidence>
<evidence type="ECO:0000313" key="3">
    <source>
        <dbReference type="EMBL" id="BAN28027.1"/>
    </source>
</evidence>
<sequence>MLVPYVQESCSHGAAMGTPRSNRSRGSFMKNHVQELTGLRCVAVTMVVIGHAQHMIAGGYSGLLAPLRLISDGRLGVLIFFVLSGYLITGILNAEWKACGSIRLLPFYAKRALRIWPAFYSYLVIVALMSFAGLIDIDHRQVVVAALHLWNYSGIAGMSSLNAAHADGAWYLGHFWTLALEEQFYWFWPPLLFHILKRGNQRALVALIVLVPLVRIATYFAVPSLRGQLNMMLHTGIDPILVGCYVALNKDALKARVAALPWGPLIPSAMVLLLIFGVPPLQAKLGGLWHATYGTTIESAMVGFVIVVLISQKDFWFSRLLRTAPFVYVGTISFSLYLWQQLFSNAHSPVAYGFPLCVIEALVAASLSYYLIETPLLRIKDRFGARGRVADNVPLQAEASK</sequence>
<accession>R4X5A1</accession>
<dbReference type="KEGG" id="buo:BRPE64_DCDS10910"/>
<feature type="transmembrane region" description="Helical" evidence="1">
    <location>
        <begin position="323"/>
        <end position="340"/>
    </location>
</feature>
<reference evidence="3 4" key="2">
    <citation type="journal article" date="2018" name="Int. J. Syst. Evol. Microbiol.">
        <title>Burkholderia insecticola sp. nov., a gut symbiotic bacterium of the bean bug Riptortus pedestris.</title>
        <authorList>
            <person name="Takeshita K."/>
            <person name="Tamaki H."/>
            <person name="Ohbayashi T."/>
            <person name="Meng X.-Y."/>
            <person name="Sone T."/>
            <person name="Mitani Y."/>
            <person name="Peeters C."/>
            <person name="Kikuchi Y."/>
            <person name="Vandamme P."/>
        </authorList>
    </citation>
    <scope>NUCLEOTIDE SEQUENCE [LARGE SCALE GENOMIC DNA]</scope>
    <source>
        <strain evidence="3">RPE64</strain>
        <plasmid evidence="3 4">p1</plasmid>
    </source>
</reference>
<reference evidence="3 4" key="1">
    <citation type="journal article" date="2013" name="Genome Announc.">
        <title>Complete Genome Sequence of Burkholderia sp. Strain RPE64, Bacterial Symbiont of the Bean Bug Riptortus pedestris.</title>
        <authorList>
            <person name="Shibata T.F."/>
            <person name="Maeda T."/>
            <person name="Nikoh N."/>
            <person name="Yamaguchi K."/>
            <person name="Oshima K."/>
            <person name="Hattori M."/>
            <person name="Nishiyama T."/>
            <person name="Hasebe M."/>
            <person name="Fukatsu T."/>
            <person name="Kikuchi Y."/>
            <person name="Shigenobu S."/>
        </authorList>
    </citation>
    <scope>NUCLEOTIDE SEQUENCE [LARGE SCALE GENOMIC DNA]</scope>
    <source>
        <plasmid evidence="3 4">p1</plasmid>
    </source>
</reference>
<evidence type="ECO:0000256" key="1">
    <source>
        <dbReference type="SAM" id="Phobius"/>
    </source>
</evidence>
<keyword evidence="3" id="KW-0614">Plasmid</keyword>
<dbReference type="PANTHER" id="PTHR23028:SF53">
    <property type="entry name" value="ACYL_TRANSF_3 DOMAIN-CONTAINING PROTEIN"/>
    <property type="match status" value="1"/>
</dbReference>
<dbReference type="GO" id="GO:0016020">
    <property type="term" value="C:membrane"/>
    <property type="evidence" value="ECO:0007669"/>
    <property type="project" value="TreeGrafter"/>
</dbReference>
<dbReference type="Proteomes" id="UP000013966">
    <property type="component" value="Plasmid p1"/>
</dbReference>
<organism evidence="3 4">
    <name type="scientific">Caballeronia insecticola</name>
    <dbReference type="NCBI Taxonomy" id="758793"/>
    <lineage>
        <taxon>Bacteria</taxon>
        <taxon>Pseudomonadati</taxon>
        <taxon>Pseudomonadota</taxon>
        <taxon>Betaproteobacteria</taxon>
        <taxon>Burkholderiales</taxon>
        <taxon>Burkholderiaceae</taxon>
        <taxon>Caballeronia</taxon>
    </lineage>
</organism>
<keyword evidence="1" id="KW-1133">Transmembrane helix</keyword>
<keyword evidence="3" id="KW-0012">Acyltransferase</keyword>
<dbReference type="HOGENOM" id="CLU_005679_1_2_4"/>
<name>R4X5A1_9BURK</name>
<dbReference type="EMBL" id="AP013061">
    <property type="protein sequence ID" value="BAN28027.1"/>
    <property type="molecule type" value="Genomic_DNA"/>
</dbReference>
<geneLocation type="plasmid" evidence="3 4">
    <name>p1</name>
</geneLocation>